<dbReference type="EMBL" id="JBIAXI010000019">
    <property type="protein sequence ID" value="MFF4776767.1"/>
    <property type="molecule type" value="Genomic_DNA"/>
</dbReference>
<dbReference type="InterPro" id="IPR039421">
    <property type="entry name" value="Type_1_exporter"/>
</dbReference>
<evidence type="ECO:0000256" key="1">
    <source>
        <dbReference type="ARBA" id="ARBA00004651"/>
    </source>
</evidence>
<dbReference type="InterPro" id="IPR003593">
    <property type="entry name" value="AAA+_ATPase"/>
</dbReference>
<dbReference type="PANTHER" id="PTHR43394">
    <property type="entry name" value="ATP-DEPENDENT PERMEASE MDL1, MITOCHONDRIAL"/>
    <property type="match status" value="1"/>
</dbReference>
<evidence type="ECO:0000256" key="8">
    <source>
        <dbReference type="SAM" id="Phobius"/>
    </source>
</evidence>
<dbReference type="SUPFAM" id="SSF90123">
    <property type="entry name" value="ABC transporter transmembrane region"/>
    <property type="match status" value="1"/>
</dbReference>
<dbReference type="GO" id="GO:0005524">
    <property type="term" value="F:ATP binding"/>
    <property type="evidence" value="ECO:0007669"/>
    <property type="project" value="UniProtKB-KW"/>
</dbReference>
<evidence type="ECO:0000256" key="4">
    <source>
        <dbReference type="ARBA" id="ARBA00022840"/>
    </source>
</evidence>
<dbReference type="Proteomes" id="UP001602119">
    <property type="component" value="Unassembled WGS sequence"/>
</dbReference>
<feature type="transmembrane region" description="Helical" evidence="8">
    <location>
        <begin position="20"/>
        <end position="40"/>
    </location>
</feature>
<dbReference type="SUPFAM" id="SSF52540">
    <property type="entry name" value="P-loop containing nucleoside triphosphate hydrolases"/>
    <property type="match status" value="1"/>
</dbReference>
<sequence>MEAADRLVVRTIRHGGPWVFVLAVVAVGGSVLELALPYVIGRTVDTLTAGTSPGVLPGSVTSCALVLAGVIVCDSLRVWASGASGAAASAWLRHRTMTHVLGAGPALTRRLPEGDLTTRLGMNAEETGHAPEAIVTGASLLVPTAGGLVALVLIDPLSALTLVAGLALIVLVLRAFMRDTSEVVAAYQGTQGDIAARLVTALSGARTIAAAGTTESEVARVLAPLPLLSAYGEGLWRANAKAGVRAGIVVPLLEVAVLVVGGLRLAGGDLTVGELYAAARYAVLGAGLGSALGYVGRLARARSAAGRVQELWRQPPLMYGRRALPAGSGVLEFRGVSGSGLRGVDLVIPGGAVVAVVGRSGSGKSALAALAGRLADPSEGTVLLDGVPVRELSRTALRRAVAHAFERPVLVGDTVGDAIGLGLAETTESLADTTEGLADTTEGLADMTERLVNTTEGLADITQPEADEPPLLRSQDPLEPGRDAPFVPAAQAACADEFVRRLPLGYATPLAQAPMSGGERQRIGLARAFAQGSRLLVLDDATSSLDTLTERRVAAALSGELGGRTRILTTHRVATAARADAVLWLEDGRLRGYGPHEALWARDPAYRAVFQTDVPEVPGVPGVPGVSDGGRA</sequence>
<dbReference type="Pfam" id="PF00005">
    <property type="entry name" value="ABC_tran"/>
    <property type="match status" value="1"/>
</dbReference>
<dbReference type="PROSITE" id="PS00211">
    <property type="entry name" value="ABC_TRANSPORTER_1"/>
    <property type="match status" value="1"/>
</dbReference>
<dbReference type="InterPro" id="IPR017871">
    <property type="entry name" value="ABC_transporter-like_CS"/>
</dbReference>
<comment type="subcellular location">
    <subcellularLocation>
        <location evidence="1">Cell membrane</location>
        <topology evidence="1">Multi-pass membrane protein</topology>
    </subcellularLocation>
</comment>
<keyword evidence="2 8" id="KW-0812">Transmembrane</keyword>
<keyword evidence="5 8" id="KW-1133">Transmembrane helix</keyword>
<keyword evidence="12" id="KW-1185">Reference proteome</keyword>
<reference evidence="11 12" key="1">
    <citation type="submission" date="2024-10" db="EMBL/GenBank/DDBJ databases">
        <title>The Natural Products Discovery Center: Release of the First 8490 Sequenced Strains for Exploring Actinobacteria Biosynthetic Diversity.</title>
        <authorList>
            <person name="Kalkreuter E."/>
            <person name="Kautsar S.A."/>
            <person name="Yang D."/>
            <person name="Bader C.D."/>
            <person name="Teijaro C.N."/>
            <person name="Fluegel L."/>
            <person name="Davis C.M."/>
            <person name="Simpson J.R."/>
            <person name="Lauterbach L."/>
            <person name="Steele A.D."/>
            <person name="Gui C."/>
            <person name="Meng S."/>
            <person name="Li G."/>
            <person name="Viehrig K."/>
            <person name="Ye F."/>
            <person name="Su P."/>
            <person name="Kiefer A.F."/>
            <person name="Nichols A."/>
            <person name="Cepeda A.J."/>
            <person name="Yan W."/>
            <person name="Fan B."/>
            <person name="Jiang Y."/>
            <person name="Adhikari A."/>
            <person name="Zheng C.-J."/>
            <person name="Schuster L."/>
            <person name="Cowan T.M."/>
            <person name="Smanski M.J."/>
            <person name="Chevrette M.G."/>
            <person name="De Carvalho L.P.S."/>
            <person name="Shen B."/>
        </authorList>
    </citation>
    <scope>NUCLEOTIDE SEQUENCE [LARGE SCALE GENOMIC DNA]</scope>
    <source>
        <strain evidence="11 12">NPDC001281</strain>
    </source>
</reference>
<feature type="domain" description="ABC transmembrane type-1" evidence="10">
    <location>
        <begin position="20"/>
        <end position="300"/>
    </location>
</feature>
<keyword evidence="3" id="KW-0547">Nucleotide-binding</keyword>
<feature type="domain" description="ABC transporter" evidence="9">
    <location>
        <begin position="306"/>
        <end position="612"/>
    </location>
</feature>
<dbReference type="RefSeq" id="WP_387345182.1">
    <property type="nucleotide sequence ID" value="NZ_JBIAXI010000019.1"/>
</dbReference>
<dbReference type="Pfam" id="PF00664">
    <property type="entry name" value="ABC_membrane"/>
    <property type="match status" value="1"/>
</dbReference>
<organism evidence="11 12">
    <name type="scientific">Microtetraspora fusca</name>
    <dbReference type="NCBI Taxonomy" id="1997"/>
    <lineage>
        <taxon>Bacteria</taxon>
        <taxon>Bacillati</taxon>
        <taxon>Actinomycetota</taxon>
        <taxon>Actinomycetes</taxon>
        <taxon>Streptosporangiales</taxon>
        <taxon>Streptosporangiaceae</taxon>
        <taxon>Microtetraspora</taxon>
    </lineage>
</organism>
<proteinExistence type="predicted"/>
<feature type="transmembrane region" description="Helical" evidence="8">
    <location>
        <begin position="278"/>
        <end position="299"/>
    </location>
</feature>
<dbReference type="Gene3D" id="1.20.1560.10">
    <property type="entry name" value="ABC transporter type 1, transmembrane domain"/>
    <property type="match status" value="1"/>
</dbReference>
<gene>
    <name evidence="11" type="ORF">ACFY05_28290</name>
</gene>
<evidence type="ECO:0000259" key="9">
    <source>
        <dbReference type="PROSITE" id="PS50893"/>
    </source>
</evidence>
<evidence type="ECO:0000313" key="12">
    <source>
        <dbReference type="Proteomes" id="UP001602119"/>
    </source>
</evidence>
<evidence type="ECO:0000256" key="7">
    <source>
        <dbReference type="SAM" id="MobiDB-lite"/>
    </source>
</evidence>
<evidence type="ECO:0000259" key="10">
    <source>
        <dbReference type="PROSITE" id="PS50929"/>
    </source>
</evidence>
<dbReference type="InterPro" id="IPR011527">
    <property type="entry name" value="ABC1_TM_dom"/>
</dbReference>
<evidence type="ECO:0000256" key="3">
    <source>
        <dbReference type="ARBA" id="ARBA00022741"/>
    </source>
</evidence>
<feature type="transmembrane region" description="Helical" evidence="8">
    <location>
        <begin position="246"/>
        <end position="266"/>
    </location>
</feature>
<comment type="caution">
    <text evidence="11">The sequence shown here is derived from an EMBL/GenBank/DDBJ whole genome shotgun (WGS) entry which is preliminary data.</text>
</comment>
<protein>
    <submittedName>
        <fullName evidence="11">ABC transporter ATP-binding protein</fullName>
    </submittedName>
</protein>
<accession>A0ABW6VF74</accession>
<keyword evidence="6 8" id="KW-0472">Membrane</keyword>
<dbReference type="PROSITE" id="PS50893">
    <property type="entry name" value="ABC_TRANSPORTER_2"/>
    <property type="match status" value="1"/>
</dbReference>
<evidence type="ECO:0000256" key="5">
    <source>
        <dbReference type="ARBA" id="ARBA00022989"/>
    </source>
</evidence>
<evidence type="ECO:0000313" key="11">
    <source>
        <dbReference type="EMBL" id="MFF4776767.1"/>
    </source>
</evidence>
<evidence type="ECO:0000256" key="6">
    <source>
        <dbReference type="ARBA" id="ARBA00023136"/>
    </source>
</evidence>
<evidence type="ECO:0000256" key="2">
    <source>
        <dbReference type="ARBA" id="ARBA00022692"/>
    </source>
</evidence>
<feature type="region of interest" description="Disordered" evidence="7">
    <location>
        <begin position="459"/>
        <end position="481"/>
    </location>
</feature>
<dbReference type="SMART" id="SM00382">
    <property type="entry name" value="AAA"/>
    <property type="match status" value="1"/>
</dbReference>
<dbReference type="Gene3D" id="3.40.50.300">
    <property type="entry name" value="P-loop containing nucleotide triphosphate hydrolases"/>
    <property type="match status" value="1"/>
</dbReference>
<dbReference type="PROSITE" id="PS50929">
    <property type="entry name" value="ABC_TM1F"/>
    <property type="match status" value="1"/>
</dbReference>
<dbReference type="InterPro" id="IPR027417">
    <property type="entry name" value="P-loop_NTPase"/>
</dbReference>
<dbReference type="PANTHER" id="PTHR43394:SF1">
    <property type="entry name" value="ATP-BINDING CASSETTE SUB-FAMILY B MEMBER 10, MITOCHONDRIAL"/>
    <property type="match status" value="1"/>
</dbReference>
<name>A0ABW6VF74_MICFU</name>
<dbReference type="InterPro" id="IPR003439">
    <property type="entry name" value="ABC_transporter-like_ATP-bd"/>
</dbReference>
<dbReference type="InterPro" id="IPR036640">
    <property type="entry name" value="ABC1_TM_sf"/>
</dbReference>
<feature type="transmembrane region" description="Helical" evidence="8">
    <location>
        <begin position="148"/>
        <end position="173"/>
    </location>
</feature>
<keyword evidence="4 11" id="KW-0067">ATP-binding</keyword>